<evidence type="ECO:0000259" key="1">
    <source>
        <dbReference type="SMART" id="SM01321"/>
    </source>
</evidence>
<dbReference type="SMART" id="SM01321">
    <property type="entry name" value="Y1_Tnp"/>
    <property type="match status" value="1"/>
</dbReference>
<accession>A0A0G1GK61</accession>
<feature type="domain" description="Transposase IS200-like" evidence="1">
    <location>
        <begin position="10"/>
        <end position="153"/>
    </location>
</feature>
<organism evidence="2 3">
    <name type="scientific">Candidatus Gottesmanbacteria bacterium GW2011_GWB1_44_11c</name>
    <dbReference type="NCBI Taxonomy" id="1618447"/>
    <lineage>
        <taxon>Bacteria</taxon>
        <taxon>Candidatus Gottesmaniibacteriota</taxon>
    </lineage>
</organism>
<evidence type="ECO:0000313" key="3">
    <source>
        <dbReference type="Proteomes" id="UP000034617"/>
    </source>
</evidence>
<dbReference type="InterPro" id="IPR002686">
    <property type="entry name" value="Transposase_17"/>
</dbReference>
<evidence type="ECO:0000313" key="2">
    <source>
        <dbReference type="EMBL" id="KKT35346.1"/>
    </source>
</evidence>
<dbReference type="Gene3D" id="3.30.70.1290">
    <property type="entry name" value="Transposase IS200-like"/>
    <property type="match status" value="1"/>
</dbReference>
<dbReference type="PANTHER" id="PTHR34322">
    <property type="entry name" value="TRANSPOSASE, Y1_TNP DOMAIN-CONTAINING"/>
    <property type="match status" value="1"/>
</dbReference>
<gene>
    <name evidence="2" type="ORF">UW22_C0055G0007</name>
</gene>
<dbReference type="GO" id="GO:0006313">
    <property type="term" value="P:DNA transposition"/>
    <property type="evidence" value="ECO:0007669"/>
    <property type="project" value="InterPro"/>
</dbReference>
<dbReference type="SUPFAM" id="SSF143422">
    <property type="entry name" value="Transposase IS200-like"/>
    <property type="match status" value="1"/>
</dbReference>
<protein>
    <recommendedName>
        <fullName evidence="1">Transposase IS200-like domain-containing protein</fullName>
    </recommendedName>
</protein>
<dbReference type="InterPro" id="IPR036515">
    <property type="entry name" value="Transposase_17_sf"/>
</dbReference>
<comment type="caution">
    <text evidence="2">The sequence shown here is derived from an EMBL/GenBank/DDBJ whole genome shotgun (WGS) entry which is preliminary data.</text>
</comment>
<dbReference type="Pfam" id="PF01797">
    <property type="entry name" value="Y1_Tnp"/>
    <property type="match status" value="1"/>
</dbReference>
<reference evidence="2 3" key="1">
    <citation type="journal article" date="2015" name="Nature">
        <title>rRNA introns, odd ribosomes, and small enigmatic genomes across a large radiation of phyla.</title>
        <authorList>
            <person name="Brown C.T."/>
            <person name="Hug L.A."/>
            <person name="Thomas B.C."/>
            <person name="Sharon I."/>
            <person name="Castelle C.J."/>
            <person name="Singh A."/>
            <person name="Wilkins M.J."/>
            <person name="Williams K.H."/>
            <person name="Banfield J.F."/>
        </authorList>
    </citation>
    <scope>NUCLEOTIDE SEQUENCE [LARGE SCALE GENOMIC DNA]</scope>
</reference>
<proteinExistence type="predicted"/>
<name>A0A0G1GK61_9BACT</name>
<dbReference type="EMBL" id="LCHM01000055">
    <property type="protein sequence ID" value="KKT35346.1"/>
    <property type="molecule type" value="Genomic_DNA"/>
</dbReference>
<dbReference type="GO" id="GO:0004803">
    <property type="term" value="F:transposase activity"/>
    <property type="evidence" value="ECO:0007669"/>
    <property type="project" value="InterPro"/>
</dbReference>
<dbReference type="GO" id="GO:0003677">
    <property type="term" value="F:DNA binding"/>
    <property type="evidence" value="ECO:0007669"/>
    <property type="project" value="InterPro"/>
</dbReference>
<dbReference type="PANTHER" id="PTHR34322:SF2">
    <property type="entry name" value="TRANSPOSASE IS200-LIKE DOMAIN-CONTAINING PROTEIN"/>
    <property type="match status" value="1"/>
</dbReference>
<dbReference type="Proteomes" id="UP000034617">
    <property type="component" value="Unassembled WGS sequence"/>
</dbReference>
<dbReference type="AlphaFoldDB" id="A0A0G1GK61"/>
<sequence>MASKRAIVFSNGHWYHVFNRGIEGRPLFLTKKDYTRFLLTLQYYQYADIPLRYSYFIQLTPGVQERVMQGIMEKPKRITISAYCCMPNHFHLLIRQNIDDGISRYISDVSNSYSKYFNTKNGRIGTLFQGIFKAVHIEGDDQMLHVSRYIHINPYVSSLCEFTSVFQYPWSSLSNYVFGKQDTLVDTTDILSYFSEKQSYKTFITDQMSFAKKNKKMEHLLLE</sequence>